<proteinExistence type="predicted"/>
<comment type="caution">
    <text evidence="6">The sequence shown here is derived from an EMBL/GenBank/DDBJ whole genome shotgun (WGS) entry which is preliminary data.</text>
</comment>
<evidence type="ECO:0000313" key="6">
    <source>
        <dbReference type="EMBL" id="MBK1879851.1"/>
    </source>
</evidence>
<dbReference type="GO" id="GO:0046872">
    <property type="term" value="F:metal ion binding"/>
    <property type="evidence" value="ECO:0007669"/>
    <property type="project" value="InterPro"/>
</dbReference>
<sequence>MKKFCFSVFVLFALGMGAAASEPLNLRVVWSEDPQHAAVVVWDSDELMADASLLYGTTSRKIGPLGLLKRKYANEAAQSESGLYPDREAKKPKKSADDWVSPGASAPLYYHQVKLENLEPSTVYFLAVKTENGIGREFHFKTAPEDGEAFKLIYGGDSRTHIDVARRMNEWIADLVVEDDSIIGLLHGGDYADTPRRELWIDWLDAYSRTTTKDGKLLPIIPIIGNHDVIGESPIFRQAYGYPGGTNDYYTCRLTPSIGILCLNTEISAEGNQRVFLQEELESLKEDEVKWQLAAFHKPAFPAIKKPSSAKVSWVPLFEEFDIDLVLESDGHCIKRTVPIRGDEESDDGIVYLGEGGYGAPQREPKADRWYLQGDNAFASKGDHVMMLEFDGSTIRYEAILDTGEVVDKASFQARR</sequence>
<dbReference type="PANTHER" id="PTHR22953">
    <property type="entry name" value="ACID PHOSPHATASE RELATED"/>
    <property type="match status" value="1"/>
</dbReference>
<dbReference type="Gene3D" id="3.60.21.10">
    <property type="match status" value="1"/>
</dbReference>
<feature type="domain" description="Purple acid phosphatase N-terminal" evidence="5">
    <location>
        <begin position="23"/>
        <end position="142"/>
    </location>
</feature>
<evidence type="ECO:0000256" key="2">
    <source>
        <dbReference type="SAM" id="MobiDB-lite"/>
    </source>
</evidence>
<dbReference type="Pfam" id="PF00149">
    <property type="entry name" value="Metallophos"/>
    <property type="match status" value="1"/>
</dbReference>
<dbReference type="InterPro" id="IPR015914">
    <property type="entry name" value="PAPs_N"/>
</dbReference>
<dbReference type="AlphaFoldDB" id="A0A934S044"/>
<keyword evidence="7" id="KW-1185">Reference proteome</keyword>
<evidence type="ECO:0000256" key="1">
    <source>
        <dbReference type="ARBA" id="ARBA00022729"/>
    </source>
</evidence>
<dbReference type="SUPFAM" id="SSF49363">
    <property type="entry name" value="Purple acid phosphatase, N-terminal domain"/>
    <property type="match status" value="1"/>
</dbReference>
<evidence type="ECO:0000256" key="3">
    <source>
        <dbReference type="SAM" id="SignalP"/>
    </source>
</evidence>
<dbReference type="Pfam" id="PF16656">
    <property type="entry name" value="Pur_ac_phosph_N"/>
    <property type="match status" value="1"/>
</dbReference>
<feature type="domain" description="Calcineurin-like phosphoesterase" evidence="4">
    <location>
        <begin position="177"/>
        <end position="328"/>
    </location>
</feature>
<name>A0A934S044_9BACT</name>
<dbReference type="InterPro" id="IPR029052">
    <property type="entry name" value="Metallo-depent_PP-like"/>
</dbReference>
<keyword evidence="1 3" id="KW-0732">Signal</keyword>
<dbReference type="InterPro" id="IPR039331">
    <property type="entry name" value="PAPs-like"/>
</dbReference>
<reference evidence="6" key="1">
    <citation type="submission" date="2021-01" db="EMBL/GenBank/DDBJ databases">
        <title>Modified the classification status of verrucomicrobia.</title>
        <authorList>
            <person name="Feng X."/>
        </authorList>
    </citation>
    <scope>NUCLEOTIDE SEQUENCE</scope>
    <source>
        <strain evidence="6">KCTC 13126</strain>
    </source>
</reference>
<dbReference type="InterPro" id="IPR004843">
    <property type="entry name" value="Calcineurin-like_PHP"/>
</dbReference>
<feature type="chain" id="PRO_5036721397" evidence="3">
    <location>
        <begin position="21"/>
        <end position="416"/>
    </location>
</feature>
<dbReference type="Proteomes" id="UP000617628">
    <property type="component" value="Unassembled WGS sequence"/>
</dbReference>
<evidence type="ECO:0000259" key="4">
    <source>
        <dbReference type="Pfam" id="PF00149"/>
    </source>
</evidence>
<gene>
    <name evidence="6" type="ORF">JIN87_23405</name>
</gene>
<dbReference type="RefSeq" id="WP_200358128.1">
    <property type="nucleotide sequence ID" value="NZ_JAENIL010000060.1"/>
</dbReference>
<dbReference type="PANTHER" id="PTHR22953:SF153">
    <property type="entry name" value="PURPLE ACID PHOSPHATASE"/>
    <property type="match status" value="1"/>
</dbReference>
<accession>A0A934S044</accession>
<organism evidence="6 7">
    <name type="scientific">Pelagicoccus mobilis</name>
    <dbReference type="NCBI Taxonomy" id="415221"/>
    <lineage>
        <taxon>Bacteria</taxon>
        <taxon>Pseudomonadati</taxon>
        <taxon>Verrucomicrobiota</taxon>
        <taxon>Opitutia</taxon>
        <taxon>Puniceicoccales</taxon>
        <taxon>Pelagicoccaceae</taxon>
        <taxon>Pelagicoccus</taxon>
    </lineage>
</organism>
<feature type="compositionally biased region" description="Basic and acidic residues" evidence="2">
    <location>
        <begin position="85"/>
        <end position="97"/>
    </location>
</feature>
<dbReference type="SUPFAM" id="SSF56300">
    <property type="entry name" value="Metallo-dependent phosphatases"/>
    <property type="match status" value="1"/>
</dbReference>
<evidence type="ECO:0000313" key="7">
    <source>
        <dbReference type="Proteomes" id="UP000617628"/>
    </source>
</evidence>
<feature type="signal peptide" evidence="3">
    <location>
        <begin position="1"/>
        <end position="20"/>
    </location>
</feature>
<dbReference type="GO" id="GO:0003993">
    <property type="term" value="F:acid phosphatase activity"/>
    <property type="evidence" value="ECO:0007669"/>
    <property type="project" value="InterPro"/>
</dbReference>
<evidence type="ECO:0000259" key="5">
    <source>
        <dbReference type="Pfam" id="PF16656"/>
    </source>
</evidence>
<dbReference type="Gene3D" id="2.60.40.380">
    <property type="entry name" value="Purple acid phosphatase-like, N-terminal"/>
    <property type="match status" value="1"/>
</dbReference>
<protein>
    <submittedName>
        <fullName evidence="6">Metallophosphoesterase family protein</fullName>
    </submittedName>
</protein>
<dbReference type="EMBL" id="JAENIL010000060">
    <property type="protein sequence ID" value="MBK1879851.1"/>
    <property type="molecule type" value="Genomic_DNA"/>
</dbReference>
<feature type="region of interest" description="Disordered" evidence="2">
    <location>
        <begin position="79"/>
        <end position="98"/>
    </location>
</feature>
<dbReference type="InterPro" id="IPR008963">
    <property type="entry name" value="Purple_acid_Pase-like_N"/>
</dbReference>